<keyword evidence="2" id="KW-0269">Exonuclease</keyword>
<gene>
    <name evidence="2" type="ORF">GO621_07210</name>
</gene>
<dbReference type="Gene3D" id="3.60.15.10">
    <property type="entry name" value="Ribonuclease Z/Hydroxyacylglutathione hydrolase-like"/>
    <property type="match status" value="1"/>
</dbReference>
<accession>A0A7K1SVF5</accession>
<name>A0A7K1SVF5_9SPHI</name>
<dbReference type="SUPFAM" id="SSF56281">
    <property type="entry name" value="Metallo-hydrolase/oxidoreductase"/>
    <property type="match status" value="1"/>
</dbReference>
<sequence>MAKQLLQFTDNGIFCAEGNFYIDPWKPVDDAVLTHAHADHARTGSKRYLAHDLSREILKYRLGADISLQTIPYGETVYKNGVQISLFPAGHIIGSAQIRVEYKGEVWVVSGDYKVEDDGISTPFEPVRCHHFISECTFGMPVYQWKPQQLIFNEINRWWEKNIEEGKATIIAGYSLGKAQRILCNLDLSLGTVFTHGVIENTNDALRRNGIDLPKTVRITPEIPKEEIKKGIVLLPPSAVGSNWMRKLAPFEFGFCSGWMNVRGAKKRRAADRGFVLSDHADWDGLISAIDATGCESVYLTHGYTATFSRYLREIGFDAHEVHTLYGDDEDSSIPEGEKSLIPNPSPEEKGEKAETHNEKTGVKEASLPERQALSPGEDLGEA</sequence>
<evidence type="ECO:0000256" key="1">
    <source>
        <dbReference type="SAM" id="MobiDB-lite"/>
    </source>
</evidence>
<dbReference type="InterPro" id="IPR036866">
    <property type="entry name" value="RibonucZ/Hydroxyglut_hydro"/>
</dbReference>
<feature type="compositionally biased region" description="Basic and acidic residues" evidence="1">
    <location>
        <begin position="347"/>
        <end position="363"/>
    </location>
</feature>
<feature type="region of interest" description="Disordered" evidence="1">
    <location>
        <begin position="327"/>
        <end position="383"/>
    </location>
</feature>
<evidence type="ECO:0000313" key="2">
    <source>
        <dbReference type="EMBL" id="MVN21322.1"/>
    </source>
</evidence>
<dbReference type="Proteomes" id="UP000462014">
    <property type="component" value="Unassembled WGS sequence"/>
</dbReference>
<keyword evidence="2" id="KW-0436">Ligase</keyword>
<keyword evidence="2" id="KW-0378">Hydrolase</keyword>
<dbReference type="NCBIfam" id="TIGR04122">
    <property type="entry name" value="Xnuc_lig_assoc"/>
    <property type="match status" value="1"/>
</dbReference>
<dbReference type="InterPro" id="IPR050698">
    <property type="entry name" value="MBL"/>
</dbReference>
<proteinExistence type="predicted"/>
<keyword evidence="3" id="KW-1185">Reference proteome</keyword>
<evidence type="ECO:0000313" key="3">
    <source>
        <dbReference type="Proteomes" id="UP000462014"/>
    </source>
</evidence>
<dbReference type="EMBL" id="WPIK01000005">
    <property type="protein sequence ID" value="MVN21322.1"/>
    <property type="molecule type" value="Genomic_DNA"/>
</dbReference>
<reference evidence="2 3" key="1">
    <citation type="submission" date="2019-12" db="EMBL/GenBank/DDBJ databases">
        <title>Mucilaginibacter sp. HMF7410 genome sequencing and assembly.</title>
        <authorList>
            <person name="Kang H."/>
            <person name="Cha I."/>
            <person name="Kim H."/>
            <person name="Joh K."/>
        </authorList>
    </citation>
    <scope>NUCLEOTIDE SEQUENCE [LARGE SCALE GENOMIC DNA]</scope>
    <source>
        <strain evidence="2 3">HMF7410</strain>
    </source>
</reference>
<dbReference type="GO" id="GO:0004521">
    <property type="term" value="F:RNA endonuclease activity"/>
    <property type="evidence" value="ECO:0007669"/>
    <property type="project" value="TreeGrafter"/>
</dbReference>
<dbReference type="InterPro" id="IPR026360">
    <property type="entry name" value="Xnuc_lig_assoc"/>
</dbReference>
<dbReference type="GO" id="GO:0004527">
    <property type="term" value="F:exonuclease activity"/>
    <property type="evidence" value="ECO:0007669"/>
    <property type="project" value="UniProtKB-KW"/>
</dbReference>
<organism evidence="2 3">
    <name type="scientific">Mucilaginibacter arboris</name>
    <dbReference type="NCBI Taxonomy" id="2682090"/>
    <lineage>
        <taxon>Bacteria</taxon>
        <taxon>Pseudomonadati</taxon>
        <taxon>Bacteroidota</taxon>
        <taxon>Sphingobacteriia</taxon>
        <taxon>Sphingobacteriales</taxon>
        <taxon>Sphingobacteriaceae</taxon>
        <taxon>Mucilaginibacter</taxon>
    </lineage>
</organism>
<dbReference type="PANTHER" id="PTHR11203:SF49">
    <property type="entry name" value="BLL1145 PROTEIN"/>
    <property type="match status" value="1"/>
</dbReference>
<keyword evidence="2" id="KW-0540">Nuclease</keyword>
<comment type="caution">
    <text evidence="2">The sequence shown here is derived from an EMBL/GenBank/DDBJ whole genome shotgun (WGS) entry which is preliminary data.</text>
</comment>
<dbReference type="EC" id="3.1.-.-" evidence="2"/>
<dbReference type="RefSeq" id="WP_157565556.1">
    <property type="nucleotide sequence ID" value="NZ_WPIK01000005.1"/>
</dbReference>
<dbReference type="AlphaFoldDB" id="A0A7K1SVF5"/>
<protein>
    <submittedName>
        <fullName evidence="2">Ligase-associated DNA damage response exonuclease</fullName>
        <ecNumber evidence="2">3.1.-.-</ecNumber>
    </submittedName>
</protein>
<dbReference type="PANTHER" id="PTHR11203">
    <property type="entry name" value="CLEAVAGE AND POLYADENYLATION SPECIFICITY FACTOR FAMILY MEMBER"/>
    <property type="match status" value="1"/>
</dbReference>
<dbReference type="GO" id="GO:0016874">
    <property type="term" value="F:ligase activity"/>
    <property type="evidence" value="ECO:0007669"/>
    <property type="project" value="UniProtKB-KW"/>
</dbReference>